<dbReference type="RefSeq" id="WP_179607053.1">
    <property type="nucleotide sequence ID" value="NZ_BAABEH010000001.1"/>
</dbReference>
<evidence type="ECO:0000313" key="5">
    <source>
        <dbReference type="Proteomes" id="UP000578352"/>
    </source>
</evidence>
<dbReference type="InterPro" id="IPR009003">
    <property type="entry name" value="Peptidase_S1_PA"/>
</dbReference>
<evidence type="ECO:0008006" key="6">
    <source>
        <dbReference type="Google" id="ProtNLM"/>
    </source>
</evidence>
<dbReference type="Gene3D" id="2.40.10.10">
    <property type="entry name" value="Trypsin-like serine proteases"/>
    <property type="match status" value="2"/>
</dbReference>
<evidence type="ECO:0000313" key="4">
    <source>
        <dbReference type="EMBL" id="NYJ24740.1"/>
    </source>
</evidence>
<gene>
    <name evidence="4" type="ORF">HNR13_003027</name>
</gene>
<dbReference type="InterPro" id="IPR018114">
    <property type="entry name" value="TRYPSIN_HIS"/>
</dbReference>
<reference evidence="4 5" key="1">
    <citation type="submission" date="2020-07" db="EMBL/GenBank/DDBJ databases">
        <title>Sequencing the genomes of 1000 actinobacteria strains.</title>
        <authorList>
            <person name="Klenk H.-P."/>
        </authorList>
    </citation>
    <scope>NUCLEOTIDE SEQUENCE [LARGE SCALE GENOMIC DNA]</scope>
    <source>
        <strain evidence="4 5">DSM 15165</strain>
    </source>
</reference>
<accession>A0A853D144</accession>
<organism evidence="4 5">
    <name type="scientific">Leifsonia shinshuensis</name>
    <dbReference type="NCBI Taxonomy" id="150026"/>
    <lineage>
        <taxon>Bacteria</taxon>
        <taxon>Bacillati</taxon>
        <taxon>Actinomycetota</taxon>
        <taxon>Actinomycetes</taxon>
        <taxon>Micrococcales</taxon>
        <taxon>Microbacteriaceae</taxon>
        <taxon>Leifsonia</taxon>
    </lineage>
</organism>
<dbReference type="PANTHER" id="PTHR15462:SF19">
    <property type="entry name" value="PEPTIDASE S1 DOMAIN-CONTAINING PROTEIN"/>
    <property type="match status" value="1"/>
</dbReference>
<feature type="region of interest" description="Disordered" evidence="2">
    <location>
        <begin position="68"/>
        <end position="94"/>
    </location>
</feature>
<dbReference type="InterPro" id="IPR050966">
    <property type="entry name" value="Glutamyl_endopeptidase"/>
</dbReference>
<dbReference type="Proteomes" id="UP000578352">
    <property type="component" value="Unassembled WGS sequence"/>
</dbReference>
<dbReference type="InterPro" id="IPR043504">
    <property type="entry name" value="Peptidase_S1_PA_chymotrypsin"/>
</dbReference>
<feature type="signal peptide" evidence="3">
    <location>
        <begin position="1"/>
        <end position="43"/>
    </location>
</feature>
<comment type="caution">
    <text evidence="4">The sequence shown here is derived from an EMBL/GenBank/DDBJ whole genome shotgun (WGS) entry which is preliminary data.</text>
</comment>
<feature type="compositionally biased region" description="Low complexity" evidence="2">
    <location>
        <begin position="81"/>
        <end position="92"/>
    </location>
</feature>
<feature type="chain" id="PRO_5032849519" description="Trypsin-like serine protease" evidence="3">
    <location>
        <begin position="44"/>
        <end position="319"/>
    </location>
</feature>
<dbReference type="GO" id="GO:0006508">
    <property type="term" value="P:proteolysis"/>
    <property type="evidence" value="ECO:0007669"/>
    <property type="project" value="InterPro"/>
</dbReference>
<name>A0A853D144_9MICO</name>
<dbReference type="EMBL" id="JACCFL010000001">
    <property type="protein sequence ID" value="NYJ24740.1"/>
    <property type="molecule type" value="Genomic_DNA"/>
</dbReference>
<proteinExistence type="predicted"/>
<evidence type="ECO:0000256" key="2">
    <source>
        <dbReference type="SAM" id="MobiDB-lite"/>
    </source>
</evidence>
<evidence type="ECO:0000256" key="1">
    <source>
        <dbReference type="ARBA" id="ARBA00022729"/>
    </source>
</evidence>
<dbReference type="PROSITE" id="PS00134">
    <property type="entry name" value="TRYPSIN_HIS"/>
    <property type="match status" value="1"/>
</dbReference>
<protein>
    <recommendedName>
        <fullName evidence="6">Trypsin-like serine protease</fullName>
    </recommendedName>
</protein>
<sequence length="319" mass="32659">MRRHSASTHSVRGSAALAGVLRAAAVLAAAAAVAVGGLAPASAAEPAAESPQGARAYWTSEKIWAAEPDQEEPATQPPPVAALGSADQASSGSGAGVNVTVGRLFFRKPTGDAYCTAAAVNSATRNLIITAAHCVHAGGAGQRYYDDFLFAPGWKNGPSVHGYWTATAVGAPPEWTQSKKWDHDYAFVRLAADNGRQLVDRVGGNAVVGGAGHVVPDAQIWAYPGDAPYTGQVAYRCVVTTTRPFSYAPDARAGCDFNHGASGGPWLKDVLPSGQGYIWAVTSRCESAPGGGGACAGTALFAAPLPPDVYALRDAVGSR</sequence>
<dbReference type="GO" id="GO:0004252">
    <property type="term" value="F:serine-type endopeptidase activity"/>
    <property type="evidence" value="ECO:0007669"/>
    <property type="project" value="InterPro"/>
</dbReference>
<dbReference type="AlphaFoldDB" id="A0A853D144"/>
<evidence type="ECO:0000256" key="3">
    <source>
        <dbReference type="SAM" id="SignalP"/>
    </source>
</evidence>
<dbReference type="PANTHER" id="PTHR15462">
    <property type="entry name" value="SERINE PROTEASE"/>
    <property type="match status" value="1"/>
</dbReference>
<keyword evidence="1 3" id="KW-0732">Signal</keyword>
<dbReference type="SUPFAM" id="SSF50494">
    <property type="entry name" value="Trypsin-like serine proteases"/>
    <property type="match status" value="1"/>
</dbReference>